<sequence>MAPVFMDLVGNLVASGELTAHRALGDDLYCHQPFCEQVLAQGCAFLFVCLPGSHALLYEWIADFERTAEVPTLVRTRWTGKQRLTDTYRWLNDLPLRDGEEALHVGWCELTTSDAEGNVLYHNAWASSQPISAANVIAVVAAGRSRWKIENENNNTLKAKGYSFEHNYGHGKRHLANLLASLTLLAFLAHTVLEPAKPPPTGRAAAPGRQI</sequence>
<dbReference type="EMBL" id="NRRV01000013">
    <property type="protein sequence ID" value="MBK1630534.1"/>
    <property type="molecule type" value="Genomic_DNA"/>
</dbReference>
<dbReference type="Proteomes" id="UP000748752">
    <property type="component" value="Unassembled WGS sequence"/>
</dbReference>
<gene>
    <name evidence="1" type="ORF">CKO31_07200</name>
</gene>
<name>A0ABS1CGC1_9GAMM</name>
<evidence type="ECO:0000313" key="1">
    <source>
        <dbReference type="EMBL" id="MBK1630534.1"/>
    </source>
</evidence>
<proteinExistence type="predicted"/>
<evidence type="ECO:0008006" key="3">
    <source>
        <dbReference type="Google" id="ProtNLM"/>
    </source>
</evidence>
<reference evidence="1 2" key="1">
    <citation type="journal article" date="2020" name="Microorganisms">
        <title>Osmotic Adaptation and Compatible Solute Biosynthesis of Phototrophic Bacteria as Revealed from Genome Analyses.</title>
        <authorList>
            <person name="Imhoff J.F."/>
            <person name="Rahn T."/>
            <person name="Kunzel S."/>
            <person name="Keller A."/>
            <person name="Neulinger S.C."/>
        </authorList>
    </citation>
    <scope>NUCLEOTIDE SEQUENCE [LARGE SCALE GENOMIC DNA]</scope>
    <source>
        <strain evidence="1 2">DSM 6210</strain>
    </source>
</reference>
<evidence type="ECO:0000313" key="2">
    <source>
        <dbReference type="Proteomes" id="UP000748752"/>
    </source>
</evidence>
<keyword evidence="2" id="KW-1185">Reference proteome</keyword>
<organism evidence="1 2">
    <name type="scientific">Thiohalocapsa halophila</name>
    <dbReference type="NCBI Taxonomy" id="69359"/>
    <lineage>
        <taxon>Bacteria</taxon>
        <taxon>Pseudomonadati</taxon>
        <taxon>Pseudomonadota</taxon>
        <taxon>Gammaproteobacteria</taxon>
        <taxon>Chromatiales</taxon>
        <taxon>Chromatiaceae</taxon>
        <taxon>Thiohalocapsa</taxon>
    </lineage>
</organism>
<comment type="caution">
    <text evidence="1">The sequence shown here is derived from an EMBL/GenBank/DDBJ whole genome shotgun (WGS) entry which is preliminary data.</text>
</comment>
<protein>
    <recommendedName>
        <fullName evidence="3">Transposase</fullName>
    </recommendedName>
</protein>
<accession>A0ABS1CGC1</accession>